<sequence length="227" mass="26385">MQVDNQYILVLIDEYSKIAYAVVSFPRILRTDNGPAFISKVVTDYTSSVGIEQQFSSPYNHKSNAIVERFNRTLREIIRIERSREKLDIIYHFVYTNNHAKHTTTGISPAQLLLNTADLFADNIPFNNKYSGIHKLYKTAKLITDKDLVSRHGLTLNIDDLVMKKIHNRKDASTSNKNQPTWEGPYTVHKHLYGDTYEIINHNKLKNTRQKFEKIHASMLKKHIKQE</sequence>
<reference evidence="3" key="1">
    <citation type="submission" date="2024-02" db="UniProtKB">
        <authorList>
            <consortium name="WormBaseParasite"/>
        </authorList>
    </citation>
    <scope>IDENTIFICATION</scope>
</reference>
<evidence type="ECO:0000313" key="3">
    <source>
        <dbReference type="WBParaSite" id="TCONS_00013790.p1"/>
    </source>
</evidence>
<dbReference type="Proteomes" id="UP000035681">
    <property type="component" value="Unplaced"/>
</dbReference>
<dbReference type="PANTHER" id="PTHR37984:SF5">
    <property type="entry name" value="PROTEIN NYNRIN-LIKE"/>
    <property type="match status" value="1"/>
</dbReference>
<dbReference type="Gene3D" id="3.30.420.10">
    <property type="entry name" value="Ribonuclease H-like superfamily/Ribonuclease H"/>
    <property type="match status" value="1"/>
</dbReference>
<dbReference type="AlphaFoldDB" id="A0AAF5DM22"/>
<name>A0AAF5DM22_STRER</name>
<keyword evidence="2" id="KW-1185">Reference proteome</keyword>
<dbReference type="InterPro" id="IPR012337">
    <property type="entry name" value="RNaseH-like_sf"/>
</dbReference>
<dbReference type="SUPFAM" id="SSF53098">
    <property type="entry name" value="Ribonuclease H-like"/>
    <property type="match status" value="1"/>
</dbReference>
<dbReference type="GO" id="GO:0015074">
    <property type="term" value="P:DNA integration"/>
    <property type="evidence" value="ECO:0007669"/>
    <property type="project" value="InterPro"/>
</dbReference>
<accession>A0AAF5DM22</accession>
<dbReference type="InterPro" id="IPR036397">
    <property type="entry name" value="RNaseH_sf"/>
</dbReference>
<dbReference type="InterPro" id="IPR050951">
    <property type="entry name" value="Retrovirus_Pol_polyprotein"/>
</dbReference>
<dbReference type="InterPro" id="IPR001584">
    <property type="entry name" value="Integrase_cat-core"/>
</dbReference>
<dbReference type="GO" id="GO:0003676">
    <property type="term" value="F:nucleic acid binding"/>
    <property type="evidence" value="ECO:0007669"/>
    <property type="project" value="InterPro"/>
</dbReference>
<dbReference type="WBParaSite" id="TCONS_00013790.p1">
    <property type="protein sequence ID" value="TCONS_00013790.p1"/>
    <property type="gene ID" value="XLOC_008703"/>
</dbReference>
<evidence type="ECO:0000313" key="2">
    <source>
        <dbReference type="Proteomes" id="UP000035681"/>
    </source>
</evidence>
<organism evidence="2 3">
    <name type="scientific">Strongyloides stercoralis</name>
    <name type="common">Threadworm</name>
    <dbReference type="NCBI Taxonomy" id="6248"/>
    <lineage>
        <taxon>Eukaryota</taxon>
        <taxon>Metazoa</taxon>
        <taxon>Ecdysozoa</taxon>
        <taxon>Nematoda</taxon>
        <taxon>Chromadorea</taxon>
        <taxon>Rhabditida</taxon>
        <taxon>Tylenchina</taxon>
        <taxon>Panagrolaimomorpha</taxon>
        <taxon>Strongyloidoidea</taxon>
        <taxon>Strongyloididae</taxon>
        <taxon>Strongyloides</taxon>
    </lineage>
</organism>
<protein>
    <recommendedName>
        <fullName evidence="1">Integrase catalytic domain-containing protein</fullName>
    </recommendedName>
</protein>
<evidence type="ECO:0000259" key="1">
    <source>
        <dbReference type="PROSITE" id="PS50994"/>
    </source>
</evidence>
<dbReference type="PROSITE" id="PS50994">
    <property type="entry name" value="INTEGRASE"/>
    <property type="match status" value="1"/>
</dbReference>
<dbReference type="PANTHER" id="PTHR37984">
    <property type="entry name" value="PROTEIN CBG26694"/>
    <property type="match status" value="1"/>
</dbReference>
<feature type="domain" description="Integrase catalytic" evidence="1">
    <location>
        <begin position="1"/>
        <end position="117"/>
    </location>
</feature>
<proteinExistence type="predicted"/>